<name>A0ABP1PN36_9HEXA</name>
<evidence type="ECO:0000259" key="3">
    <source>
        <dbReference type="Pfam" id="PF14916"/>
    </source>
</evidence>
<proteinExistence type="predicted"/>
<feature type="coiled-coil region" evidence="1">
    <location>
        <begin position="158"/>
        <end position="206"/>
    </location>
</feature>
<organism evidence="4 5">
    <name type="scientific">Orchesella dallaii</name>
    <dbReference type="NCBI Taxonomy" id="48710"/>
    <lineage>
        <taxon>Eukaryota</taxon>
        <taxon>Metazoa</taxon>
        <taxon>Ecdysozoa</taxon>
        <taxon>Arthropoda</taxon>
        <taxon>Hexapoda</taxon>
        <taxon>Collembola</taxon>
        <taxon>Entomobryomorpha</taxon>
        <taxon>Entomobryoidea</taxon>
        <taxon>Orchesellidae</taxon>
        <taxon>Orchesellinae</taxon>
        <taxon>Orchesella</taxon>
    </lineage>
</organism>
<dbReference type="Pfam" id="PF14916">
    <property type="entry name" value="CCDC92"/>
    <property type="match status" value="1"/>
</dbReference>
<feature type="region of interest" description="Disordered" evidence="2">
    <location>
        <begin position="226"/>
        <end position="257"/>
    </location>
</feature>
<sequence>MMDDELYGGGGVMSFGKVPCTPVTGTYGAYYDDVFGDVERISSSGSSDDQSERRFKLKSINKTNSRNNCSAVERRDVYTDPYISFLQDKQHEILGALHEEIRILKHENADLKFQIHVILHHSGPTLENPKDCTFRNTLTLTSPDCYKDRNRGIERARNRTLELELESATKMIEELKWVQNHYETKIRVQEVKIEDLERQLNLSNGETIKVVPIQVTPSMYQTSKLLSSPNQYAKPSRQRSSSVTQQRELTSRRNSLQSMLPDDYKQAVATLPPILKSPQSDAAIVALRNTMSTAPSTLGVLKNQCDPLPLKPRKPSLMHSNPSLVRNRNNTQAIFGETMPPQHNGDAQFYFSK</sequence>
<gene>
    <name evidence="4" type="ORF">ODALV1_LOCUS1859</name>
</gene>
<feature type="domain" description="CCDC92/74 N-terminal" evidence="3">
    <location>
        <begin position="83"/>
        <end position="117"/>
    </location>
</feature>
<dbReference type="Proteomes" id="UP001642540">
    <property type="component" value="Unassembled WGS sequence"/>
</dbReference>
<reference evidence="4 5" key="1">
    <citation type="submission" date="2024-08" db="EMBL/GenBank/DDBJ databases">
        <authorList>
            <person name="Cucini C."/>
            <person name="Frati F."/>
        </authorList>
    </citation>
    <scope>NUCLEOTIDE SEQUENCE [LARGE SCALE GENOMIC DNA]</scope>
</reference>
<evidence type="ECO:0000256" key="2">
    <source>
        <dbReference type="SAM" id="MobiDB-lite"/>
    </source>
</evidence>
<dbReference type="EMBL" id="CAXLJM020000006">
    <property type="protein sequence ID" value="CAL8071746.1"/>
    <property type="molecule type" value="Genomic_DNA"/>
</dbReference>
<evidence type="ECO:0000313" key="5">
    <source>
        <dbReference type="Proteomes" id="UP001642540"/>
    </source>
</evidence>
<evidence type="ECO:0000256" key="1">
    <source>
        <dbReference type="SAM" id="Coils"/>
    </source>
</evidence>
<evidence type="ECO:0000313" key="4">
    <source>
        <dbReference type="EMBL" id="CAL8071746.1"/>
    </source>
</evidence>
<keyword evidence="1" id="KW-0175">Coiled coil</keyword>
<dbReference type="InterPro" id="IPR039496">
    <property type="entry name" value="CCDC92/74_N"/>
</dbReference>
<feature type="compositionally biased region" description="Low complexity" evidence="2">
    <location>
        <begin position="238"/>
        <end position="247"/>
    </location>
</feature>
<accession>A0ABP1PN36</accession>
<keyword evidence="5" id="KW-1185">Reference proteome</keyword>
<comment type="caution">
    <text evidence="4">The sequence shown here is derived from an EMBL/GenBank/DDBJ whole genome shotgun (WGS) entry which is preliminary data.</text>
</comment>
<protein>
    <recommendedName>
        <fullName evidence="3">CCDC92/74 N-terminal domain-containing protein</fullName>
    </recommendedName>
</protein>